<dbReference type="InterPro" id="IPR013728">
    <property type="entry name" value="BT_3987-like_N"/>
</dbReference>
<accession>A0ABQ1LQF9</accession>
<reference evidence="3" key="1">
    <citation type="journal article" date="2019" name="Int. J. Syst. Evol. Microbiol.">
        <title>The Global Catalogue of Microorganisms (GCM) 10K type strain sequencing project: providing services to taxonomists for standard genome sequencing and annotation.</title>
        <authorList>
            <consortium name="The Broad Institute Genomics Platform"/>
            <consortium name="The Broad Institute Genome Sequencing Center for Infectious Disease"/>
            <person name="Wu L."/>
            <person name="Ma J."/>
        </authorList>
    </citation>
    <scope>NUCLEOTIDE SEQUENCE [LARGE SCALE GENOMIC DNA]</scope>
    <source>
        <strain evidence="3">CGMCC 1.15342</strain>
    </source>
</reference>
<name>A0ABQ1LQF9_9SPHI</name>
<sequence>MLLLAGCSAEVQIDEDTATVQGFGKVYIPQANYRPLSATVTLTADEFLLKYNAFYGGMKKAGHRISLSFVTDETLVDEYNEKYGTDYLSLPVGSYEMPNLTGAIESGQNSTPIFNVILKPKGYLEPFKPYLLPITVEAEGAPVNEALQTVYFEVIASFGPGEVPREKILSLGADQRNLLIPFVDGKLIVRDGDGALQLYATDDAGAFGNPVQIGAGWQIFNQIFYFEPDRVVGIATDVIQYQVDGNGGFGSSRTIGWGWNIFEKIFPYKHFLIGVRPDGLTTAYPYNEQGDLDGANIRDIASDWNRYEQLFAYGSSLLGIEADGTLWQIPMSETNMPQQRVQLGSGWDMYQSVVASGNDLLAIDESGDLWRYKFDVKGFWPLKAE</sequence>
<gene>
    <name evidence="2" type="ORF">GCM10011386_19250</name>
</gene>
<dbReference type="EMBL" id="BMIK01000005">
    <property type="protein sequence ID" value="GGC27379.1"/>
    <property type="molecule type" value="Genomic_DNA"/>
</dbReference>
<dbReference type="Pfam" id="PF08522">
    <property type="entry name" value="BT_3987-like_N"/>
    <property type="match status" value="1"/>
</dbReference>
<evidence type="ECO:0000313" key="3">
    <source>
        <dbReference type="Proteomes" id="UP000597338"/>
    </source>
</evidence>
<keyword evidence="3" id="KW-1185">Reference proteome</keyword>
<organism evidence="2 3">
    <name type="scientific">Parapedobacter defluvii</name>
    <dbReference type="NCBI Taxonomy" id="2045106"/>
    <lineage>
        <taxon>Bacteria</taxon>
        <taxon>Pseudomonadati</taxon>
        <taxon>Bacteroidota</taxon>
        <taxon>Sphingobacteriia</taxon>
        <taxon>Sphingobacteriales</taxon>
        <taxon>Sphingobacteriaceae</taxon>
        <taxon>Parapedobacter</taxon>
    </lineage>
</organism>
<proteinExistence type="predicted"/>
<dbReference type="Gene3D" id="2.115.10.10">
    <property type="entry name" value="Tachylectin 2"/>
    <property type="match status" value="1"/>
</dbReference>
<feature type="domain" description="BT-3987-like N-terminal" evidence="1">
    <location>
        <begin position="25"/>
        <end position="139"/>
    </location>
</feature>
<dbReference type="Gene3D" id="2.60.40.1740">
    <property type="entry name" value="hypothetical protein (bacova_03559)"/>
    <property type="match status" value="1"/>
</dbReference>
<dbReference type="Proteomes" id="UP000597338">
    <property type="component" value="Unassembled WGS sequence"/>
</dbReference>
<evidence type="ECO:0000313" key="2">
    <source>
        <dbReference type="EMBL" id="GGC27379.1"/>
    </source>
</evidence>
<protein>
    <recommendedName>
        <fullName evidence="1">BT-3987-like N-terminal domain-containing protein</fullName>
    </recommendedName>
</protein>
<comment type="caution">
    <text evidence="2">The sequence shown here is derived from an EMBL/GenBank/DDBJ whole genome shotgun (WGS) entry which is preliminary data.</text>
</comment>
<evidence type="ECO:0000259" key="1">
    <source>
        <dbReference type="Pfam" id="PF08522"/>
    </source>
</evidence>